<dbReference type="InterPro" id="IPR006527">
    <property type="entry name" value="F-box-assoc_dom_typ1"/>
</dbReference>
<dbReference type="InterPro" id="IPR017451">
    <property type="entry name" value="F-box-assoc_interact_dom"/>
</dbReference>
<reference evidence="3" key="1">
    <citation type="submission" date="2013-09" db="EMBL/GenBank/DDBJ databases">
        <title>Corchorus olitorius genome sequencing.</title>
        <authorList>
            <person name="Alam M."/>
            <person name="Haque M.S."/>
            <person name="Islam M.S."/>
            <person name="Emdad E.M."/>
            <person name="Islam M.M."/>
            <person name="Ahmed B."/>
            <person name="Halim A."/>
            <person name="Hossen Q.M.M."/>
            <person name="Hossain M.Z."/>
            <person name="Ahmed R."/>
            <person name="Khan M.M."/>
            <person name="Islam R."/>
            <person name="Rashid M.M."/>
            <person name="Khan S.A."/>
            <person name="Rahman M.S."/>
            <person name="Alam M."/>
            <person name="Yahiya A.S."/>
            <person name="Khan M.S."/>
            <person name="Azam M.S."/>
            <person name="Haque T."/>
            <person name="Lashkar M.Z.H."/>
            <person name="Akhand A.I."/>
            <person name="Morshed G."/>
            <person name="Roy S."/>
            <person name="Uddin K.S."/>
            <person name="Rabeya T."/>
            <person name="Hossain A.S."/>
            <person name="Chowdhury A."/>
            <person name="Snigdha A.R."/>
            <person name="Mortoza M.S."/>
            <person name="Matin S.A."/>
            <person name="Hoque S.M.E."/>
            <person name="Islam M.K."/>
            <person name="Roy D.K."/>
            <person name="Haider R."/>
            <person name="Moosa M.M."/>
            <person name="Elias S.M."/>
            <person name="Hasan A.M."/>
            <person name="Jahan S."/>
            <person name="Shafiuddin M."/>
            <person name="Mahmood N."/>
            <person name="Shommy N.S."/>
        </authorList>
    </citation>
    <scope>NUCLEOTIDE SEQUENCE [LARGE SCALE GENOMIC DNA]</scope>
    <source>
        <strain evidence="3">cv. O-4</strain>
    </source>
</reference>
<evidence type="ECO:0000313" key="3">
    <source>
        <dbReference type="Proteomes" id="UP000187203"/>
    </source>
</evidence>
<dbReference type="InterPro" id="IPR036047">
    <property type="entry name" value="F-box-like_dom_sf"/>
</dbReference>
<dbReference type="NCBIfam" id="TIGR01640">
    <property type="entry name" value="F_box_assoc_1"/>
    <property type="match status" value="1"/>
</dbReference>
<dbReference type="Pfam" id="PF00646">
    <property type="entry name" value="F-box"/>
    <property type="match status" value="1"/>
</dbReference>
<feature type="domain" description="F-box" evidence="1">
    <location>
        <begin position="1"/>
        <end position="46"/>
    </location>
</feature>
<evidence type="ECO:0000259" key="1">
    <source>
        <dbReference type="PROSITE" id="PS50181"/>
    </source>
</evidence>
<dbReference type="PROSITE" id="PS50181">
    <property type="entry name" value="FBOX"/>
    <property type="match status" value="1"/>
</dbReference>
<gene>
    <name evidence="2" type="ORF">COLO4_35011</name>
</gene>
<dbReference type="EMBL" id="AWUE01022475">
    <property type="protein sequence ID" value="OMO57908.1"/>
    <property type="molecule type" value="Genomic_DNA"/>
</dbReference>
<dbReference type="AlphaFoldDB" id="A0A1R3GIJ9"/>
<dbReference type="Proteomes" id="UP000187203">
    <property type="component" value="Unassembled WGS sequence"/>
</dbReference>
<accession>A0A1R3GIJ9</accession>
<dbReference type="InterPro" id="IPR050796">
    <property type="entry name" value="SCF_F-box_component"/>
</dbReference>
<dbReference type="Pfam" id="PF07734">
    <property type="entry name" value="FBA_1"/>
    <property type="match status" value="1"/>
</dbReference>
<sequence>MRSGINLPRDILEEILCGLAVKDLLRFRCVSKDCRDLIDSPDFVKLHLSQSLKTNSNRFLIILGSAKSKPYSLDLDSLENAHIKSTDILTDLHVKFPIIGSCNGLIALETNNGDAIVICNPTTRKIRVVPKPPTLPASAEKNLVYYGFGYDPVSDDYKLVALIQRYNKQNQRFDITNITTEIFSLKTGYWRSSFHEAPCFPSLLLKQLIQPIIVNNAWHLIIKHDRSITIVAFDLITERYREDVPLPLLKNFAVMELGGCLSIISERYDINPRRTWYDIWVMKEYGLVESWTKVFSSKCGGNMMSPVAYSKCGQKVLLWITDQNGHKCKLVWYNLKGKRIEDIKNLDVPYFWEIDVCFGSLVSPMYGCSRNEL</sequence>
<dbReference type="STRING" id="93759.A0A1R3GIJ9"/>
<dbReference type="PANTHER" id="PTHR31672">
    <property type="entry name" value="BNACNNG10540D PROTEIN"/>
    <property type="match status" value="1"/>
</dbReference>
<dbReference type="Gene3D" id="1.20.1280.50">
    <property type="match status" value="1"/>
</dbReference>
<dbReference type="OrthoDB" id="591557at2759"/>
<dbReference type="SMART" id="SM00256">
    <property type="entry name" value="FBOX"/>
    <property type="match status" value="1"/>
</dbReference>
<dbReference type="PANTHER" id="PTHR31672:SF13">
    <property type="entry name" value="F-BOX PROTEIN CPR30-LIKE"/>
    <property type="match status" value="1"/>
</dbReference>
<protein>
    <recommendedName>
        <fullName evidence="1">F-box domain-containing protein</fullName>
    </recommendedName>
</protein>
<dbReference type="SUPFAM" id="SSF81383">
    <property type="entry name" value="F-box domain"/>
    <property type="match status" value="1"/>
</dbReference>
<proteinExistence type="predicted"/>
<comment type="caution">
    <text evidence="2">The sequence shown here is derived from an EMBL/GenBank/DDBJ whole genome shotgun (WGS) entry which is preliminary data.</text>
</comment>
<dbReference type="InterPro" id="IPR001810">
    <property type="entry name" value="F-box_dom"/>
</dbReference>
<name>A0A1R3GIJ9_9ROSI</name>
<evidence type="ECO:0000313" key="2">
    <source>
        <dbReference type="EMBL" id="OMO57908.1"/>
    </source>
</evidence>
<keyword evidence="3" id="KW-1185">Reference proteome</keyword>
<organism evidence="2 3">
    <name type="scientific">Corchorus olitorius</name>
    <dbReference type="NCBI Taxonomy" id="93759"/>
    <lineage>
        <taxon>Eukaryota</taxon>
        <taxon>Viridiplantae</taxon>
        <taxon>Streptophyta</taxon>
        <taxon>Embryophyta</taxon>
        <taxon>Tracheophyta</taxon>
        <taxon>Spermatophyta</taxon>
        <taxon>Magnoliopsida</taxon>
        <taxon>eudicotyledons</taxon>
        <taxon>Gunneridae</taxon>
        <taxon>Pentapetalae</taxon>
        <taxon>rosids</taxon>
        <taxon>malvids</taxon>
        <taxon>Malvales</taxon>
        <taxon>Malvaceae</taxon>
        <taxon>Grewioideae</taxon>
        <taxon>Apeibeae</taxon>
        <taxon>Corchorus</taxon>
    </lineage>
</organism>